<dbReference type="OrthoDB" id="2182553at2"/>
<name>A0A242CD02_9ENTE</name>
<reference evidence="3" key="1">
    <citation type="submission" date="2017-05" db="EMBL/GenBank/DDBJ databases">
        <title>The Genome Sequence of Enterococcus sp. 4G2_DIV0659.</title>
        <authorList>
            <consortium name="The Broad Institute Genomics Platform"/>
            <consortium name="The Broad Institute Genomic Center for Infectious Diseases"/>
            <person name="Earl A."/>
            <person name="Manson A."/>
            <person name="Schwartman J."/>
            <person name="Gilmore M."/>
            <person name="Abouelleil A."/>
            <person name="Cao P."/>
            <person name="Chapman S."/>
            <person name="Cusick C."/>
            <person name="Shea T."/>
            <person name="Young S."/>
            <person name="Neafsey D."/>
            <person name="Nusbaum C."/>
            <person name="Birren B."/>
        </authorList>
    </citation>
    <scope>NUCLEOTIDE SEQUENCE [LARGE SCALE GENOMIC DNA]</scope>
    <source>
        <strain evidence="3">4G2_DIV0659</strain>
    </source>
</reference>
<evidence type="ECO:0000313" key="2">
    <source>
        <dbReference type="EMBL" id="MEI5993541.1"/>
    </source>
</evidence>
<reference evidence="2 4" key="2">
    <citation type="submission" date="2018-07" db="EMBL/GenBank/DDBJ databases">
        <title>The Genome Sequence of Enterococcus sp. DIV0659b.</title>
        <authorList>
            <consortium name="The Broad Institute Genomics Platform"/>
            <consortium name="The Broad Institute Genomic Center for Infectious Diseases"/>
            <person name="Earl A."/>
            <person name="Manson A."/>
            <person name="Schwartman J."/>
            <person name="Gilmore M."/>
            <person name="Abouelleil A."/>
            <person name="Cao P."/>
            <person name="Chapman S."/>
            <person name="Cusick C."/>
            <person name="Shea T."/>
            <person name="Young S."/>
            <person name="Neafsey D."/>
            <person name="Nusbaum C."/>
            <person name="Birren B."/>
        </authorList>
    </citation>
    <scope>NUCLEOTIDE SEQUENCE [LARGE SCALE GENOMIC DNA]</scope>
    <source>
        <strain evidence="2 4">4G2_DIV0659</strain>
    </source>
</reference>
<keyword evidence="1" id="KW-1133">Transmembrane helix</keyword>
<keyword evidence="1" id="KW-0812">Transmembrane</keyword>
<dbReference type="AlphaFoldDB" id="A0A242CD02"/>
<proteinExistence type="predicted"/>
<gene>
    <name evidence="2" type="ORF">A5880_001088</name>
    <name evidence="3" type="ORF">A5880_002346</name>
</gene>
<evidence type="ECO:0000256" key="1">
    <source>
        <dbReference type="SAM" id="Phobius"/>
    </source>
</evidence>
<dbReference type="EMBL" id="NGLE01000003">
    <property type="protein sequence ID" value="OTO08076.1"/>
    <property type="molecule type" value="Genomic_DNA"/>
</dbReference>
<protein>
    <submittedName>
        <fullName evidence="3">Uncharacterized protein</fullName>
    </submittedName>
</protein>
<feature type="transmembrane region" description="Helical" evidence="1">
    <location>
        <begin position="67"/>
        <end position="87"/>
    </location>
</feature>
<keyword evidence="4" id="KW-1185">Reference proteome</keyword>
<accession>A0A242CD02</accession>
<organism evidence="3">
    <name type="scientific">Candidatus Enterococcus mansonii</name>
    <dbReference type="NCBI Taxonomy" id="1834181"/>
    <lineage>
        <taxon>Bacteria</taxon>
        <taxon>Bacillati</taxon>
        <taxon>Bacillota</taxon>
        <taxon>Bacilli</taxon>
        <taxon>Lactobacillales</taxon>
        <taxon>Enterococcaceae</taxon>
        <taxon>Enterococcus</taxon>
    </lineage>
</organism>
<keyword evidence="1" id="KW-0472">Membrane</keyword>
<feature type="transmembrane region" description="Helical" evidence="1">
    <location>
        <begin position="6"/>
        <end position="30"/>
    </location>
</feature>
<dbReference type="RefSeq" id="WP_086331216.1">
    <property type="nucleotide sequence ID" value="NZ_NGLE02000001.1"/>
</dbReference>
<comment type="caution">
    <text evidence="3">The sequence shown here is derived from an EMBL/GenBank/DDBJ whole genome shotgun (WGS) entry which is preliminary data.</text>
</comment>
<evidence type="ECO:0000313" key="4">
    <source>
        <dbReference type="Proteomes" id="UP000195139"/>
    </source>
</evidence>
<dbReference type="STRING" id="1834181.A5880_002346"/>
<evidence type="ECO:0000313" key="3">
    <source>
        <dbReference type="EMBL" id="OTO08076.1"/>
    </source>
</evidence>
<sequence>MNVLDLTFIGLLSGAILFLFFSIICLLLMIRTARKRTVLKKSRPKNKRKQKLWKRKLNKLQKQRKSLLRNAILLFLLMLVTGSGAVYSQYYQMTNLSAVDSEALVKSYYLLGETKKQLDSVKNGASPEKIANNLRDITKQLVSAVNHSPNERLTEEGQRLLKRYYTGATDVASNIHTQSSMIVQNSSVVEEYVADLDKVLANQQSVFKHFKVNESALKEKK</sequence>
<dbReference type="Proteomes" id="UP000195139">
    <property type="component" value="Unassembled WGS sequence"/>
</dbReference>
<dbReference type="EMBL" id="NGLE02000001">
    <property type="protein sequence ID" value="MEI5993541.1"/>
    <property type="molecule type" value="Genomic_DNA"/>
</dbReference>